<evidence type="ECO:0000313" key="9">
    <source>
        <dbReference type="EMBL" id="KII61181.1"/>
    </source>
</evidence>
<evidence type="ECO:0000256" key="1">
    <source>
        <dbReference type="ARBA" id="ARBA00022670"/>
    </source>
</evidence>
<evidence type="ECO:0000256" key="3">
    <source>
        <dbReference type="ARBA" id="ARBA00022695"/>
    </source>
</evidence>
<proteinExistence type="predicted"/>
<feature type="domain" description="Peptidase A2" evidence="8">
    <location>
        <begin position="167"/>
        <end position="181"/>
    </location>
</feature>
<dbReference type="PANTHER" id="PTHR24559:SF444">
    <property type="entry name" value="REVERSE TRANSCRIPTASE DOMAIN-CONTAINING PROTEIN"/>
    <property type="match status" value="1"/>
</dbReference>
<keyword evidence="6" id="KW-0378">Hydrolase</keyword>
<dbReference type="CDD" id="cd01647">
    <property type="entry name" value="RT_LTR"/>
    <property type="match status" value="1"/>
</dbReference>
<dbReference type="GO" id="GO:0004190">
    <property type="term" value="F:aspartic-type endopeptidase activity"/>
    <property type="evidence" value="ECO:0007669"/>
    <property type="project" value="InterPro"/>
</dbReference>
<evidence type="ECO:0000256" key="2">
    <source>
        <dbReference type="ARBA" id="ARBA00022679"/>
    </source>
</evidence>
<keyword evidence="1" id="KW-0645">Protease</keyword>
<keyword evidence="2" id="KW-0808">Transferase</keyword>
<dbReference type="FunFam" id="3.10.10.10:FF:000007">
    <property type="entry name" value="Retrovirus-related Pol polyprotein from transposon 17.6-like Protein"/>
    <property type="match status" value="1"/>
</dbReference>
<dbReference type="OrthoDB" id="6237829at2759"/>
<dbReference type="PANTHER" id="PTHR24559">
    <property type="entry name" value="TRANSPOSON TY3-I GAG-POL POLYPROTEIN"/>
    <property type="match status" value="1"/>
</dbReference>
<dbReference type="Gene3D" id="3.10.10.10">
    <property type="entry name" value="HIV Type 1 Reverse Transcriptase, subunit A, domain 1"/>
    <property type="match status" value="2"/>
</dbReference>
<comment type="caution">
    <text evidence="9">The sequence shown here is derived from an EMBL/GenBank/DDBJ whole genome shotgun (WGS) entry which is preliminary data.</text>
</comment>
<accession>A0A0C2MHN2</accession>
<dbReference type="Proteomes" id="UP000031668">
    <property type="component" value="Unassembled WGS sequence"/>
</dbReference>
<keyword evidence="5" id="KW-0255">Endonuclease</keyword>
<dbReference type="PROSITE" id="PS00141">
    <property type="entry name" value="ASP_PROTEASE"/>
    <property type="match status" value="1"/>
</dbReference>
<keyword evidence="3" id="KW-0548">Nucleotidyltransferase</keyword>
<organism evidence="9 10">
    <name type="scientific">Thelohanellus kitauei</name>
    <name type="common">Myxosporean</name>
    <dbReference type="NCBI Taxonomy" id="669202"/>
    <lineage>
        <taxon>Eukaryota</taxon>
        <taxon>Metazoa</taxon>
        <taxon>Cnidaria</taxon>
        <taxon>Myxozoa</taxon>
        <taxon>Myxosporea</taxon>
        <taxon>Bivalvulida</taxon>
        <taxon>Platysporina</taxon>
        <taxon>Myxobolidae</taxon>
        <taxon>Thelohanellus</taxon>
    </lineage>
</organism>
<dbReference type="GO" id="GO:0006508">
    <property type="term" value="P:proteolysis"/>
    <property type="evidence" value="ECO:0007669"/>
    <property type="project" value="UniProtKB-KW"/>
</dbReference>
<evidence type="ECO:0000256" key="6">
    <source>
        <dbReference type="ARBA" id="ARBA00022801"/>
    </source>
</evidence>
<dbReference type="PROSITE" id="PS50175">
    <property type="entry name" value="ASP_PROT_RETROV"/>
    <property type="match status" value="1"/>
</dbReference>
<gene>
    <name evidence="9" type="ORF">RF11_11266</name>
</gene>
<evidence type="ECO:0000256" key="4">
    <source>
        <dbReference type="ARBA" id="ARBA00022722"/>
    </source>
</evidence>
<evidence type="ECO:0000256" key="5">
    <source>
        <dbReference type="ARBA" id="ARBA00022759"/>
    </source>
</evidence>
<dbReference type="InterPro" id="IPR053134">
    <property type="entry name" value="RNA-dir_DNA_polymerase"/>
</dbReference>
<keyword evidence="7" id="KW-0695">RNA-directed DNA polymerase</keyword>
<dbReference type="GO" id="GO:0004519">
    <property type="term" value="F:endonuclease activity"/>
    <property type="evidence" value="ECO:0007669"/>
    <property type="project" value="UniProtKB-KW"/>
</dbReference>
<evidence type="ECO:0000256" key="7">
    <source>
        <dbReference type="ARBA" id="ARBA00022918"/>
    </source>
</evidence>
<dbReference type="InterPro" id="IPR000477">
    <property type="entry name" value="RT_dom"/>
</dbReference>
<dbReference type="Pfam" id="PF23055">
    <property type="entry name" value="DUF7041"/>
    <property type="match status" value="1"/>
</dbReference>
<keyword evidence="4" id="KW-0540">Nuclease</keyword>
<reference evidence="9 10" key="1">
    <citation type="journal article" date="2014" name="Genome Biol. Evol.">
        <title>The genome of the myxosporean Thelohanellus kitauei shows adaptations to nutrient acquisition within its fish host.</title>
        <authorList>
            <person name="Yang Y."/>
            <person name="Xiong J."/>
            <person name="Zhou Z."/>
            <person name="Huo F."/>
            <person name="Miao W."/>
            <person name="Ran C."/>
            <person name="Liu Y."/>
            <person name="Zhang J."/>
            <person name="Feng J."/>
            <person name="Wang M."/>
            <person name="Wang M."/>
            <person name="Wang L."/>
            <person name="Yao B."/>
        </authorList>
    </citation>
    <scope>NUCLEOTIDE SEQUENCE [LARGE SCALE GENOMIC DNA]</scope>
    <source>
        <strain evidence="9">Wuqing</strain>
    </source>
</reference>
<sequence>MVTTETQCEINAVSTKCHNFWTTQPEIWFAQTEAKFANRKITNDQTNYYYILATLDQETARKLLNDIAHPPALDKYQHLKSRLLKAAKLLDTQGLGDRRPSVLLAEMQTLSDGHADCPLFKEIFFRPPLEYPCTYEANHRMHQKLFCVSSQRSGSVILFLLDTYSNRKFLVDTGAELSVLPATWKDRQSSEAETTLPAANGITGLTLEKTLVSQLSELIFYKLIDYSLTLLGTNWWMQKRSYRSLLNQAMPKHMVEHSIETVGDLSYSKPRRLSVDMLDIAKQEFERMEQLGIVRRSKSPWASPMIGDRIETIAVLSTQQNLIVTRFPHTRFQLQINPIRGYHQVPVGAEDIQRTAVTSPFGLFEFLRMPFGLKNAAQTFQRLMDQVFLDLNFVFMYIDDILVFSHTTAQHTEHLNTVFQPLNDFDLRINSDKCTFGNSRINLLGHLISKDGLIPLPERVEAYETSVSCFEVEAKVPYLDRGNVGCLRQSEKQIISCNDAGFFQKQLPLWLSQQTLPCWQWGQLWNNS</sequence>
<name>A0A0C2MHN2_THEKT</name>
<dbReference type="InterPro" id="IPR001969">
    <property type="entry name" value="Aspartic_peptidase_AS"/>
</dbReference>
<dbReference type="Gene3D" id="3.30.70.270">
    <property type="match status" value="1"/>
</dbReference>
<dbReference type="GO" id="GO:0003964">
    <property type="term" value="F:RNA-directed DNA polymerase activity"/>
    <property type="evidence" value="ECO:0007669"/>
    <property type="project" value="UniProtKB-KW"/>
</dbReference>
<evidence type="ECO:0000313" key="10">
    <source>
        <dbReference type="Proteomes" id="UP000031668"/>
    </source>
</evidence>
<dbReference type="AlphaFoldDB" id="A0A0C2MHN2"/>
<dbReference type="Pfam" id="PF00078">
    <property type="entry name" value="RVT_1"/>
    <property type="match status" value="1"/>
</dbReference>
<dbReference type="EMBL" id="JWZT01005374">
    <property type="protein sequence ID" value="KII61181.1"/>
    <property type="molecule type" value="Genomic_DNA"/>
</dbReference>
<evidence type="ECO:0000259" key="8">
    <source>
        <dbReference type="PROSITE" id="PS50175"/>
    </source>
</evidence>
<dbReference type="InterPro" id="IPR055469">
    <property type="entry name" value="DUF7041"/>
</dbReference>
<dbReference type="FunFam" id="3.30.70.270:FF:000003">
    <property type="entry name" value="Transposon Ty3-G Gag-Pol polyprotein"/>
    <property type="match status" value="1"/>
</dbReference>
<keyword evidence="10" id="KW-1185">Reference proteome</keyword>
<dbReference type="SUPFAM" id="SSF56672">
    <property type="entry name" value="DNA/RNA polymerases"/>
    <property type="match status" value="1"/>
</dbReference>
<protein>
    <recommendedName>
        <fullName evidence="8">Peptidase A2 domain-containing protein</fullName>
    </recommendedName>
</protein>
<dbReference type="InterPro" id="IPR043502">
    <property type="entry name" value="DNA/RNA_pol_sf"/>
</dbReference>
<dbReference type="InterPro" id="IPR001995">
    <property type="entry name" value="Peptidase_A2_cat"/>
</dbReference>
<dbReference type="InterPro" id="IPR043128">
    <property type="entry name" value="Rev_trsase/Diguanyl_cyclase"/>
</dbReference>